<accession>E0U8T8</accession>
<reference evidence="2" key="1">
    <citation type="journal article" date="2011" name="MBio">
        <title>Novel metabolic attributes of the genus Cyanothece, comprising a group of unicellular nitrogen-fixing Cyanobacteria.</title>
        <authorList>
            <person name="Bandyopadhyay A."/>
            <person name="Elvitigala T."/>
            <person name="Welsh E."/>
            <person name="Stockel J."/>
            <person name="Liberton M."/>
            <person name="Min H."/>
            <person name="Sherman L.A."/>
            <person name="Pakrasi H.B."/>
        </authorList>
    </citation>
    <scope>NUCLEOTIDE SEQUENCE [LARGE SCALE GENOMIC DNA]</scope>
    <source>
        <strain evidence="2">PCC 7822</strain>
    </source>
</reference>
<evidence type="ECO:0000313" key="2">
    <source>
        <dbReference type="Proteomes" id="UP000008206"/>
    </source>
</evidence>
<keyword evidence="2" id="KW-1185">Reference proteome</keyword>
<sequence length="148" mass="17880">MKPLYEQDFLLWLEKTAYLLNHKQFEELDIKNLVEEIESMGRSEKQELESRLTTIIEHLLKLIYWTEELEYNSRGWRGTVIEQRRQLKRLLKKSPSLQSYLNEMFLECYQDAREDTLQKYELPQEMFPTVPAFTVEDILNSEYLPPKS</sequence>
<evidence type="ECO:0000313" key="1">
    <source>
        <dbReference type="EMBL" id="ADN14952.1"/>
    </source>
</evidence>
<dbReference type="RefSeq" id="WP_013323045.1">
    <property type="nucleotide sequence ID" value="NC_014501.1"/>
</dbReference>
<dbReference type="Pfam" id="PF01724">
    <property type="entry name" value="DUF29"/>
    <property type="match status" value="1"/>
</dbReference>
<dbReference type="HOGENOM" id="CLU_116670_1_0_3"/>
<dbReference type="EMBL" id="CP002198">
    <property type="protein sequence ID" value="ADN14952.1"/>
    <property type="molecule type" value="Genomic_DNA"/>
</dbReference>
<evidence type="ECO:0008006" key="3">
    <source>
        <dbReference type="Google" id="ProtNLM"/>
    </source>
</evidence>
<gene>
    <name evidence="1" type="ordered locus">Cyan7822_2996</name>
</gene>
<organism evidence="1 2">
    <name type="scientific">Gloeothece verrucosa (strain PCC 7822)</name>
    <name type="common">Cyanothece sp. (strain PCC 7822)</name>
    <dbReference type="NCBI Taxonomy" id="497965"/>
    <lineage>
        <taxon>Bacteria</taxon>
        <taxon>Bacillati</taxon>
        <taxon>Cyanobacteriota</taxon>
        <taxon>Cyanophyceae</taxon>
        <taxon>Oscillatoriophycideae</taxon>
        <taxon>Chroococcales</taxon>
        <taxon>Aphanothecaceae</taxon>
        <taxon>Gloeothece</taxon>
        <taxon>Gloeothece verrucosa</taxon>
    </lineage>
</organism>
<dbReference type="KEGG" id="cyj:Cyan7822_2996"/>
<protein>
    <recommendedName>
        <fullName evidence="3">DUF29 domain-containing protein</fullName>
    </recommendedName>
</protein>
<dbReference type="STRING" id="497965.Cyan7822_2996"/>
<dbReference type="Gene3D" id="1.20.1220.20">
    <property type="entry name" value="Uncharcterised protein PF01724"/>
    <property type="match status" value="1"/>
</dbReference>
<dbReference type="Proteomes" id="UP000008206">
    <property type="component" value="Chromosome"/>
</dbReference>
<dbReference type="eggNOG" id="COG2442">
    <property type="taxonomic scope" value="Bacteria"/>
</dbReference>
<name>E0U8T8_GLOV7</name>
<dbReference type="OrthoDB" id="5769308at2"/>
<dbReference type="InterPro" id="IPR002636">
    <property type="entry name" value="DUF29"/>
</dbReference>
<dbReference type="AlphaFoldDB" id="E0U8T8"/>
<proteinExistence type="predicted"/>
<dbReference type="PANTHER" id="PTHR34235">
    <property type="entry name" value="SLR1203 PROTEIN-RELATED"/>
    <property type="match status" value="1"/>
</dbReference>